<feature type="domain" description="STAND NTPase 4 small alpha/beta" evidence="2">
    <location>
        <begin position="658"/>
        <end position="718"/>
    </location>
</feature>
<gene>
    <name evidence="3" type="ORF">COE48_18535</name>
</gene>
<evidence type="ECO:0000313" key="3">
    <source>
        <dbReference type="EMBL" id="PGZ02284.1"/>
    </source>
</evidence>
<dbReference type="RefSeq" id="WP_001201591.1">
    <property type="nucleotide sequence ID" value="NZ_NUPM01000012.1"/>
</dbReference>
<dbReference type="InterPro" id="IPR050535">
    <property type="entry name" value="DNA_Repair-Maintenance_Comp"/>
</dbReference>
<dbReference type="PANTHER" id="PTHR30337:SF8">
    <property type="entry name" value="BLL4141 PROTEIN"/>
    <property type="match status" value="1"/>
</dbReference>
<evidence type="ECO:0008006" key="5">
    <source>
        <dbReference type="Google" id="ProtNLM"/>
    </source>
</evidence>
<evidence type="ECO:0000259" key="2">
    <source>
        <dbReference type="Pfam" id="PF24406"/>
    </source>
</evidence>
<dbReference type="EMBL" id="NUPM01000012">
    <property type="protein sequence ID" value="PGZ02284.1"/>
    <property type="molecule type" value="Genomic_DNA"/>
</dbReference>
<dbReference type="Gene3D" id="3.60.21.10">
    <property type="match status" value="1"/>
</dbReference>
<dbReference type="SUPFAM" id="SSF52540">
    <property type="entry name" value="P-loop containing nucleoside triphosphate hydrolases"/>
    <property type="match status" value="1"/>
</dbReference>
<dbReference type="GO" id="GO:0016787">
    <property type="term" value="F:hydrolase activity"/>
    <property type="evidence" value="ECO:0007669"/>
    <property type="project" value="InterPro"/>
</dbReference>
<dbReference type="Pfam" id="PF00149">
    <property type="entry name" value="Metallophos"/>
    <property type="match status" value="1"/>
</dbReference>
<organism evidence="3 4">
    <name type="scientific">Bacillus thuringiensis</name>
    <dbReference type="NCBI Taxonomy" id="1428"/>
    <lineage>
        <taxon>Bacteria</taxon>
        <taxon>Bacillati</taxon>
        <taxon>Bacillota</taxon>
        <taxon>Bacilli</taxon>
        <taxon>Bacillales</taxon>
        <taxon>Bacillaceae</taxon>
        <taxon>Bacillus</taxon>
        <taxon>Bacillus cereus group</taxon>
    </lineage>
</organism>
<comment type="caution">
    <text evidence="3">The sequence shown here is derived from an EMBL/GenBank/DDBJ whole genome shotgun (WGS) entry which is preliminary data.</text>
</comment>
<dbReference type="InterPro" id="IPR027417">
    <property type="entry name" value="P-loop_NTPase"/>
</dbReference>
<dbReference type="AlphaFoldDB" id="A0AB36V8P1"/>
<dbReference type="InterPro" id="IPR004843">
    <property type="entry name" value="Calcineurin-like_PHP"/>
</dbReference>
<dbReference type="Gene3D" id="3.40.50.300">
    <property type="entry name" value="P-loop containing nucleotide triphosphate hydrolases"/>
    <property type="match status" value="1"/>
</dbReference>
<evidence type="ECO:0000313" key="4">
    <source>
        <dbReference type="Proteomes" id="UP000223445"/>
    </source>
</evidence>
<reference evidence="3 4" key="1">
    <citation type="submission" date="2017-09" db="EMBL/GenBank/DDBJ databases">
        <title>Large-scale bioinformatics analysis of Bacillus genomes uncovers conserved roles of natural products in bacterial physiology.</title>
        <authorList>
            <consortium name="Agbiome Team Llc"/>
            <person name="Bleich R.M."/>
            <person name="Grubbs K.J."/>
            <person name="Santa Maria K.C."/>
            <person name="Allen S.E."/>
            <person name="Farag S."/>
            <person name="Shank E.A."/>
            <person name="Bowers A."/>
        </authorList>
    </citation>
    <scope>NUCLEOTIDE SEQUENCE [LARGE SCALE GENOMIC DNA]</scope>
    <source>
        <strain evidence="3 4">AFS030179</strain>
    </source>
</reference>
<dbReference type="PANTHER" id="PTHR30337">
    <property type="entry name" value="COMPONENT OF ATP-DEPENDENT DSDNA EXONUCLEASE"/>
    <property type="match status" value="1"/>
</dbReference>
<dbReference type="InterPro" id="IPR057123">
    <property type="entry name" value="STAND_NTPase4_dom"/>
</dbReference>
<proteinExistence type="predicted"/>
<protein>
    <recommendedName>
        <fullName evidence="5">Calcineurin-like phosphoesterase domain-containing protein</fullName>
    </recommendedName>
</protein>
<evidence type="ECO:0000259" key="1">
    <source>
        <dbReference type="Pfam" id="PF00149"/>
    </source>
</evidence>
<dbReference type="SUPFAM" id="SSF56300">
    <property type="entry name" value="Metallo-dependent phosphatases"/>
    <property type="match status" value="1"/>
</dbReference>
<sequence>MRAIHLSDFHISKENLSELKNYILNPLINDLKDLHSQKEIDFIFFTGDLIDKGGASFESIAEAFNAFEVEVIDYITSELGIPKERFIINPGNHDILRTADDSIQELGLKLYFKDLNAINDFMKNKEQYSNSTKRIHAYNKFEEELYKNSLNTNINYFETVHKYTIGGCKIGIASLNSSWRCYDNEDSGNLLISEKQIMDSVGMIEDCDVKVALIHHPIKDLSTVEQKLIKSRLNSSFDLLLFGHVHNTDTYQFSDMTGTSINSVSPSAWTENRYNTDYEYLNGYVLIDYEYANCCTFTYRCYSNIKNAFITNTQLGMEEGKSFFSCPNKTALESFKKKEKIIQRLDAVYTETVNEHLLTYNTDTIAPKKLNDLFVMPKIVQKNEDFVEEDVSKVSDKNFSMQDICKSKENIMLVGVKEAGKTILLDKIMIEYLNNFSFYEKIPVYLDFEEINGSSIDTLIARFTTTSIREIRDETFNINDIVLLIDNIQFENKHSSSLNKLTRFILNNSNVRIITTCTSNGEGELPLSAIGNSILEHFCITYIKQFNTKDIQTLMSKWFIDRSEVTSKKEHLDKVISTFNALNIPRTPLAVSMFLWIIEKQENYSPVNNAQMLENFLERLFSKSDTYEVYSADFTYKNKESLLTDIAFEMYSNKKIRYRLSYGELRDYIEQNLKEKMFDFDADIILTHFLNKGIFTCEMEESIKYVRFKFSCFFQFYLMKSIDCNQEFKDYILTDRNYLNFIDELDYYTGLKMNQLELVEKIVNNMNEDYKDLKKKVTHLGIDTFFETKHTIVSKLTTEKVEGITLELKKNDDYYETKDRELENHTSRNIEVKPDSLNPVQQLERNWVLAAKMLKNSEEIRKKDFKVNALNDIVLCATLFATLYKVFLTKQRNENKEQYMSDEQNVVVYKLLPLIHQVILTQTIGTGKLLVALENIIENEQFHNKSELEQFTYVFLYADLKGKNKFSYIDQLLSRHKMSYLKDMVFFKVLEYYNRFDISTNEETKFKNYIGDLTVSKNPSSNPKINQKKKASIITKVEKEKIKQKLLVTT</sequence>
<accession>A0AB36V8P1</accession>
<name>A0AB36V8P1_BACTU</name>
<dbReference type="InterPro" id="IPR029052">
    <property type="entry name" value="Metallo-depent_PP-like"/>
</dbReference>
<dbReference type="Pfam" id="PF24406">
    <property type="entry name" value="nSTAND_NTPase4"/>
    <property type="match status" value="1"/>
</dbReference>
<feature type="domain" description="Calcineurin-like phosphoesterase" evidence="1">
    <location>
        <begin position="1"/>
        <end position="247"/>
    </location>
</feature>
<dbReference type="Proteomes" id="UP000223445">
    <property type="component" value="Unassembled WGS sequence"/>
</dbReference>